<dbReference type="AlphaFoldDB" id="A0A5D6WCZ6"/>
<dbReference type="InterPro" id="IPR018763">
    <property type="entry name" value="DUF2334"/>
</dbReference>
<dbReference type="Proteomes" id="UP000323646">
    <property type="component" value="Unassembled WGS sequence"/>
</dbReference>
<proteinExistence type="predicted"/>
<evidence type="ECO:0000313" key="2">
    <source>
        <dbReference type="Proteomes" id="UP000323646"/>
    </source>
</evidence>
<name>A0A5D6WCZ6_9FIRM</name>
<dbReference type="OrthoDB" id="9792651at2"/>
<gene>
    <name evidence="1" type="ORF">FZ040_02080</name>
</gene>
<dbReference type="RefSeq" id="WP_149170472.1">
    <property type="nucleotide sequence ID" value="NZ_VTOY01000001.1"/>
</dbReference>
<evidence type="ECO:0000313" key="1">
    <source>
        <dbReference type="EMBL" id="TYZ24849.1"/>
    </source>
</evidence>
<keyword evidence="2" id="KW-1185">Reference proteome</keyword>
<dbReference type="GO" id="GO:0005975">
    <property type="term" value="P:carbohydrate metabolic process"/>
    <property type="evidence" value="ECO:0007669"/>
    <property type="project" value="InterPro"/>
</dbReference>
<dbReference type="EMBL" id="VTOY01000001">
    <property type="protein sequence ID" value="TYZ24849.1"/>
    <property type="molecule type" value="Genomic_DNA"/>
</dbReference>
<organism evidence="1 2">
    <name type="scientific">Selenomonas ruminis</name>
    <dbReference type="NCBI Taxonomy" id="2593411"/>
    <lineage>
        <taxon>Bacteria</taxon>
        <taxon>Bacillati</taxon>
        <taxon>Bacillota</taxon>
        <taxon>Negativicutes</taxon>
        <taxon>Selenomonadales</taxon>
        <taxon>Selenomonadaceae</taxon>
        <taxon>Selenomonas</taxon>
    </lineage>
</organism>
<comment type="caution">
    <text evidence="1">The sequence shown here is derived from an EMBL/GenBank/DDBJ whole genome shotgun (WGS) entry which is preliminary data.</text>
</comment>
<dbReference type="Gene3D" id="3.20.20.370">
    <property type="entry name" value="Glycoside hydrolase/deacetylase"/>
    <property type="match status" value="1"/>
</dbReference>
<reference evidence="1 2" key="1">
    <citation type="submission" date="2019-08" db="EMBL/GenBank/DDBJ databases">
        <title>Selenomonas sp. mPRGC5 and Selenomonas sp. mPRGC8 isolated from ruminal fluid of dairy goat (Capra hircus).</title>
        <authorList>
            <person name="Poothong S."/>
            <person name="Nuengjamnong C."/>
            <person name="Tanasupawat S."/>
        </authorList>
    </citation>
    <scope>NUCLEOTIDE SEQUENCE [LARGE SCALE GENOMIC DNA]</scope>
    <source>
        <strain evidence="2">mPRGC5</strain>
    </source>
</reference>
<protein>
    <submittedName>
        <fullName evidence="1">DUF2334 domain-containing protein</fullName>
    </submittedName>
</protein>
<sequence length="242" mass="28388">MSYIIRLDDAAPRMHHFRWNKMEAILRKFYIHPLIGIIPDVQDKDLIVYEENKDFWQKMREWQNSGFAHLALHGYQHVYHTTSGGINPVNQRSEFAGVSLDTQIKMLKKGYEKLLIEGITVDTFFAPSHTFDDNTIKALKEVTPIRIISDTVANDVYVKNDITFVPQQSGKCRALPFKVTTFCYHPNEMTPVDFIQLENFLIKHGKEFVDFSSVIKARPYGKLDKAIHEMYFYRKRRRLKRG</sequence>
<accession>A0A5D6WCZ6</accession>
<dbReference type="SUPFAM" id="SSF88713">
    <property type="entry name" value="Glycoside hydrolase/deacetylase"/>
    <property type="match status" value="1"/>
</dbReference>
<dbReference type="InterPro" id="IPR011330">
    <property type="entry name" value="Glyco_hydro/deAcase_b/a-brl"/>
</dbReference>
<dbReference type="Pfam" id="PF10096">
    <property type="entry name" value="DUF2334"/>
    <property type="match status" value="1"/>
</dbReference>